<accession>A0A1E1JQH9</accession>
<sequence>MCDGQKPEHLPLMGRRNNHMEMTPGINSTFCEQKTPRQSQKKQLLSQDEKSYN</sequence>
<keyword evidence="3" id="KW-1185">Reference proteome</keyword>
<evidence type="ECO:0000313" key="3">
    <source>
        <dbReference type="Proteomes" id="UP000178129"/>
    </source>
</evidence>
<dbReference type="InParanoid" id="A0A1E1JQH9"/>
<feature type="compositionally biased region" description="Polar residues" evidence="1">
    <location>
        <begin position="25"/>
        <end position="46"/>
    </location>
</feature>
<dbReference type="Proteomes" id="UP000178129">
    <property type="component" value="Unassembled WGS sequence"/>
</dbReference>
<dbReference type="EMBL" id="FJUW01000001">
    <property type="protein sequence ID" value="CZS88115.1"/>
    <property type="molecule type" value="Genomic_DNA"/>
</dbReference>
<protein>
    <submittedName>
        <fullName evidence="2">Uncharacterized protein</fullName>
    </submittedName>
</protein>
<comment type="caution">
    <text evidence="2">The sequence shown here is derived from an EMBL/GenBank/DDBJ whole genome shotgun (WGS) entry which is preliminary data.</text>
</comment>
<reference evidence="3" key="1">
    <citation type="submission" date="2016-03" db="EMBL/GenBank/DDBJ databases">
        <authorList>
            <person name="Ploux O."/>
        </authorList>
    </citation>
    <scope>NUCLEOTIDE SEQUENCE [LARGE SCALE GENOMIC DNA]</scope>
    <source>
        <strain evidence="3">UK7</strain>
    </source>
</reference>
<evidence type="ECO:0000313" key="2">
    <source>
        <dbReference type="EMBL" id="CZS88115.1"/>
    </source>
</evidence>
<organism evidence="2 3">
    <name type="scientific">Rhynchosporium graminicola</name>
    <dbReference type="NCBI Taxonomy" id="2792576"/>
    <lineage>
        <taxon>Eukaryota</taxon>
        <taxon>Fungi</taxon>
        <taxon>Dikarya</taxon>
        <taxon>Ascomycota</taxon>
        <taxon>Pezizomycotina</taxon>
        <taxon>Leotiomycetes</taxon>
        <taxon>Helotiales</taxon>
        <taxon>Ploettnerulaceae</taxon>
        <taxon>Rhynchosporium</taxon>
    </lineage>
</organism>
<gene>
    <name evidence="2" type="ORF">RCO7_14088</name>
</gene>
<name>A0A1E1JQH9_9HELO</name>
<dbReference type="AlphaFoldDB" id="A0A1E1JQH9"/>
<evidence type="ECO:0000256" key="1">
    <source>
        <dbReference type="SAM" id="MobiDB-lite"/>
    </source>
</evidence>
<feature type="region of interest" description="Disordered" evidence="1">
    <location>
        <begin position="1"/>
        <end position="53"/>
    </location>
</feature>
<proteinExistence type="predicted"/>